<dbReference type="Proteomes" id="UP000182409">
    <property type="component" value="Unassembled WGS sequence"/>
</dbReference>
<dbReference type="GO" id="GO:0017057">
    <property type="term" value="F:6-phosphogluconolactonase activity"/>
    <property type="evidence" value="ECO:0007669"/>
    <property type="project" value="TreeGrafter"/>
</dbReference>
<protein>
    <submittedName>
        <fullName evidence="3">6-phosphogluconolactonase</fullName>
    </submittedName>
</protein>
<dbReference type="GO" id="GO:0006006">
    <property type="term" value="P:glucose metabolic process"/>
    <property type="evidence" value="ECO:0007669"/>
    <property type="project" value="UniProtKB-KW"/>
</dbReference>
<dbReference type="AlphaFoldDB" id="A0A1H4MLA1"/>
<comment type="similarity">
    <text evidence="1">Belongs to the cycloisomerase 2 family.</text>
</comment>
<dbReference type="InterPro" id="IPR015943">
    <property type="entry name" value="WD40/YVTN_repeat-like_dom_sf"/>
</dbReference>
<gene>
    <name evidence="3" type="ORF">SAMN05443244_1955</name>
</gene>
<reference evidence="3 4" key="1">
    <citation type="submission" date="2016-10" db="EMBL/GenBank/DDBJ databases">
        <authorList>
            <person name="de Groot N.N."/>
        </authorList>
    </citation>
    <scope>NUCLEOTIDE SEQUENCE [LARGE SCALE GENOMIC DNA]</scope>
    <source>
        <strain evidence="3 4">AB35.6</strain>
    </source>
</reference>
<evidence type="ECO:0000256" key="2">
    <source>
        <dbReference type="ARBA" id="ARBA00022526"/>
    </source>
</evidence>
<evidence type="ECO:0000313" key="3">
    <source>
        <dbReference type="EMBL" id="SEB83285.1"/>
    </source>
</evidence>
<dbReference type="Gene3D" id="2.130.10.10">
    <property type="entry name" value="YVTN repeat-like/Quinoprotein amine dehydrogenase"/>
    <property type="match status" value="1"/>
</dbReference>
<dbReference type="OrthoDB" id="9790815at2"/>
<evidence type="ECO:0000313" key="4">
    <source>
        <dbReference type="Proteomes" id="UP000182409"/>
    </source>
</evidence>
<organism evidence="3 4">
    <name type="scientific">Terriglobus roseus</name>
    <dbReference type="NCBI Taxonomy" id="392734"/>
    <lineage>
        <taxon>Bacteria</taxon>
        <taxon>Pseudomonadati</taxon>
        <taxon>Acidobacteriota</taxon>
        <taxon>Terriglobia</taxon>
        <taxon>Terriglobales</taxon>
        <taxon>Acidobacteriaceae</taxon>
        <taxon>Terriglobus</taxon>
    </lineage>
</organism>
<dbReference type="SUPFAM" id="SSF51004">
    <property type="entry name" value="C-terminal (heme d1) domain of cytochrome cd1-nitrite reductase"/>
    <property type="match status" value="1"/>
</dbReference>
<dbReference type="PANTHER" id="PTHR30344">
    <property type="entry name" value="6-PHOSPHOGLUCONOLACTONASE-RELATED"/>
    <property type="match status" value="1"/>
</dbReference>
<dbReference type="InterPro" id="IPR050282">
    <property type="entry name" value="Cycloisomerase_2"/>
</dbReference>
<sequence>MLDRRSFLATLPAAALLARTSFSQMTPPTLGTQRAFIGSTGKEAQGIFSTYFDPKTGSFSQPEMAAKLPGNDSMTLHPERRRRLYATCVVDGIANVAAFEIVDTPDLLRPINRETAKGMGPNFLSIDPSGRVAMEANWGSGDISTYTIAKDGTLSPLVEHIEYGDAHHGPAPAQPHSRCHSILTAPGGRFVLVNDYGADRIYIYALDAATAKLTPHDPPFYQAAPGSAPRHLVFYPGGKWIYCNNELTNTVDLLAWDEKRGTLTKTGSWPTLPADAPPKCRTADMALSPDHRFLYGSVRGLESMVVWAVGKDARLQQIQQTKVDGVENRCITLDATGKWLIAANQRSNDVTVFPRDPKTGMLSAPASSVKIAGACFVLWA</sequence>
<proteinExistence type="inferred from homology"/>
<keyword evidence="2" id="KW-0313">Glucose metabolism</keyword>
<dbReference type="PANTHER" id="PTHR30344:SF1">
    <property type="entry name" value="6-PHOSPHOGLUCONOLACTONASE"/>
    <property type="match status" value="1"/>
</dbReference>
<accession>A0A1H4MLA1</accession>
<keyword evidence="2" id="KW-0119">Carbohydrate metabolism</keyword>
<evidence type="ECO:0000256" key="1">
    <source>
        <dbReference type="ARBA" id="ARBA00005564"/>
    </source>
</evidence>
<dbReference type="InterPro" id="IPR019405">
    <property type="entry name" value="Lactonase_7-beta_prop"/>
</dbReference>
<dbReference type="RefSeq" id="WP_074653665.1">
    <property type="nucleotide sequence ID" value="NZ_FNSD01000001.1"/>
</dbReference>
<dbReference type="PROSITE" id="PS51318">
    <property type="entry name" value="TAT"/>
    <property type="match status" value="1"/>
</dbReference>
<dbReference type="Pfam" id="PF10282">
    <property type="entry name" value="Lactonase"/>
    <property type="match status" value="1"/>
</dbReference>
<name>A0A1H4MLA1_9BACT</name>
<dbReference type="EMBL" id="FNSD01000001">
    <property type="protein sequence ID" value="SEB83285.1"/>
    <property type="molecule type" value="Genomic_DNA"/>
</dbReference>
<dbReference type="InterPro" id="IPR006311">
    <property type="entry name" value="TAT_signal"/>
</dbReference>
<dbReference type="InterPro" id="IPR011048">
    <property type="entry name" value="Haem_d1_sf"/>
</dbReference>